<evidence type="ECO:0000256" key="8">
    <source>
        <dbReference type="ARBA" id="ARBA00022847"/>
    </source>
</evidence>
<dbReference type="PANTHER" id="PTHR30540">
    <property type="entry name" value="OSMOTIC STRESS POTASSIUM TRANSPORTER"/>
    <property type="match status" value="1"/>
</dbReference>
<evidence type="ECO:0000259" key="14">
    <source>
        <dbReference type="Pfam" id="PF02705"/>
    </source>
</evidence>
<dbReference type="InterPro" id="IPR023051">
    <property type="entry name" value="Kup"/>
</dbReference>
<dbReference type="EMBL" id="CP029479">
    <property type="protein sequence ID" value="AWM78622.1"/>
    <property type="molecule type" value="Genomic_DNA"/>
</dbReference>
<comment type="similarity">
    <text evidence="2 13">Belongs to the HAK/KUP transporter (TC 2.A.72) family.</text>
</comment>
<dbReference type="InterPro" id="IPR053952">
    <property type="entry name" value="K_trans_C"/>
</dbReference>
<evidence type="ECO:0000256" key="12">
    <source>
        <dbReference type="ARBA" id="ARBA00023136"/>
    </source>
</evidence>
<dbReference type="Pfam" id="PF02705">
    <property type="entry name" value="K_trans"/>
    <property type="match status" value="1"/>
</dbReference>
<feature type="transmembrane region" description="Helical" evidence="13">
    <location>
        <begin position="231"/>
        <end position="252"/>
    </location>
</feature>
<feature type="transmembrane region" description="Helical" evidence="13">
    <location>
        <begin position="443"/>
        <end position="462"/>
    </location>
</feature>
<dbReference type="HAMAP" id="MF_01522">
    <property type="entry name" value="Kup"/>
    <property type="match status" value="1"/>
</dbReference>
<dbReference type="Pfam" id="PF22776">
    <property type="entry name" value="K_trans_C"/>
    <property type="match status" value="1"/>
</dbReference>
<dbReference type="OrthoDB" id="9805577at2"/>
<keyword evidence="7 13" id="KW-0812">Transmembrane</keyword>
<dbReference type="GO" id="GO:0015293">
    <property type="term" value="F:symporter activity"/>
    <property type="evidence" value="ECO:0007669"/>
    <property type="project" value="UniProtKB-UniRule"/>
</dbReference>
<evidence type="ECO:0000259" key="15">
    <source>
        <dbReference type="Pfam" id="PF22776"/>
    </source>
</evidence>
<keyword evidence="4 13" id="KW-1003">Cell membrane</keyword>
<keyword evidence="12 13" id="KW-0472">Membrane</keyword>
<dbReference type="GO" id="GO:0015079">
    <property type="term" value="F:potassium ion transmembrane transporter activity"/>
    <property type="evidence" value="ECO:0007669"/>
    <property type="project" value="UniProtKB-UniRule"/>
</dbReference>
<dbReference type="Proteomes" id="UP000247763">
    <property type="component" value="Chromosome"/>
</dbReference>
<keyword evidence="8 13" id="KW-0769">Symport</keyword>
<evidence type="ECO:0000256" key="1">
    <source>
        <dbReference type="ARBA" id="ARBA00004141"/>
    </source>
</evidence>
<dbReference type="InterPro" id="IPR053951">
    <property type="entry name" value="K_trans_N"/>
</dbReference>
<dbReference type="RefSeq" id="WP_110451188.1">
    <property type="nucleotide sequence ID" value="NZ_CP029479.1"/>
</dbReference>
<name>A0A2Z3HTN4_9CAUL</name>
<feature type="domain" description="K+ potassium transporter C-terminal" evidence="15">
    <location>
        <begin position="493"/>
        <end position="640"/>
    </location>
</feature>
<dbReference type="GO" id="GO:0005886">
    <property type="term" value="C:plasma membrane"/>
    <property type="evidence" value="ECO:0007669"/>
    <property type="project" value="UniProtKB-SubCell"/>
</dbReference>
<evidence type="ECO:0000313" key="17">
    <source>
        <dbReference type="Proteomes" id="UP000247763"/>
    </source>
</evidence>
<evidence type="ECO:0000256" key="9">
    <source>
        <dbReference type="ARBA" id="ARBA00022958"/>
    </source>
</evidence>
<feature type="transmembrane region" description="Helical" evidence="13">
    <location>
        <begin position="26"/>
        <end position="47"/>
    </location>
</feature>
<feature type="domain" description="K+ potassium transporter integral membrane" evidence="14">
    <location>
        <begin position="29"/>
        <end position="482"/>
    </location>
</feature>
<comment type="function">
    <text evidence="13">Transport of potassium into the cell. Likely operates as a K(+):H(+) symporter.</text>
</comment>
<evidence type="ECO:0000256" key="13">
    <source>
        <dbReference type="HAMAP-Rule" id="MF_01522"/>
    </source>
</evidence>
<dbReference type="InterPro" id="IPR003855">
    <property type="entry name" value="K+_transporter"/>
</dbReference>
<dbReference type="AlphaFoldDB" id="A0A2Z3HTN4"/>
<evidence type="ECO:0000256" key="7">
    <source>
        <dbReference type="ARBA" id="ARBA00022692"/>
    </source>
</evidence>
<feature type="transmembrane region" description="Helical" evidence="13">
    <location>
        <begin position="304"/>
        <end position="328"/>
    </location>
</feature>
<protein>
    <recommendedName>
        <fullName evidence="13">Probable potassium transport system protein Kup</fullName>
    </recommendedName>
</protein>
<keyword evidence="10 13" id="KW-1133">Transmembrane helix</keyword>
<keyword evidence="3 13" id="KW-0813">Transport</keyword>
<evidence type="ECO:0000256" key="3">
    <source>
        <dbReference type="ARBA" id="ARBA00022448"/>
    </source>
</evidence>
<evidence type="ECO:0000256" key="2">
    <source>
        <dbReference type="ARBA" id="ARBA00007019"/>
    </source>
</evidence>
<organism evidence="16 17">
    <name type="scientific">Phenylobacterium parvum</name>
    <dbReference type="NCBI Taxonomy" id="2201350"/>
    <lineage>
        <taxon>Bacteria</taxon>
        <taxon>Pseudomonadati</taxon>
        <taxon>Pseudomonadota</taxon>
        <taxon>Alphaproteobacteria</taxon>
        <taxon>Caulobacterales</taxon>
        <taxon>Caulobacteraceae</taxon>
        <taxon>Phenylobacterium</taxon>
    </lineage>
</organism>
<evidence type="ECO:0000256" key="6">
    <source>
        <dbReference type="ARBA" id="ARBA00022538"/>
    </source>
</evidence>
<keyword evidence="11 13" id="KW-0406">Ion transport</keyword>
<keyword evidence="9 13" id="KW-0630">Potassium</keyword>
<feature type="transmembrane region" description="Helical" evidence="13">
    <location>
        <begin position="264"/>
        <end position="284"/>
    </location>
</feature>
<dbReference type="PANTHER" id="PTHR30540:SF79">
    <property type="entry name" value="LOW AFFINITY POTASSIUM TRANSPORT SYSTEM PROTEIN KUP"/>
    <property type="match status" value="1"/>
</dbReference>
<feature type="transmembrane region" description="Helical" evidence="13">
    <location>
        <begin position="412"/>
        <end position="431"/>
    </location>
</feature>
<feature type="transmembrane region" description="Helical" evidence="13">
    <location>
        <begin position="117"/>
        <end position="138"/>
    </location>
</feature>
<comment type="catalytic activity">
    <reaction evidence="13">
        <text>K(+)(in) + H(+)(in) = K(+)(out) + H(+)(out)</text>
        <dbReference type="Rhea" id="RHEA:28490"/>
        <dbReference type="ChEBI" id="CHEBI:15378"/>
        <dbReference type="ChEBI" id="CHEBI:29103"/>
    </reaction>
</comment>
<feature type="transmembrane region" description="Helical" evidence="13">
    <location>
        <begin position="382"/>
        <end position="405"/>
    </location>
</feature>
<accession>A0A2Z3HTN4</accession>
<keyword evidence="17" id="KW-1185">Reference proteome</keyword>
<evidence type="ECO:0000256" key="5">
    <source>
        <dbReference type="ARBA" id="ARBA00022519"/>
    </source>
</evidence>
<feature type="transmembrane region" description="Helical" evidence="13">
    <location>
        <begin position="67"/>
        <end position="87"/>
    </location>
</feature>
<evidence type="ECO:0000313" key="16">
    <source>
        <dbReference type="EMBL" id="AWM78622.1"/>
    </source>
</evidence>
<keyword evidence="6 13" id="KW-0633">Potassium transport</keyword>
<feature type="transmembrane region" description="Helical" evidence="13">
    <location>
        <begin position="188"/>
        <end position="208"/>
    </location>
</feature>
<sequence length="641" mass="68531">MADPAEPTSGAPAAPADAHHGRPEGFVALAVGALGVVFGDIGTSPLYAMREALAHSRADVSPELSVLGVVSLITWALILVVTLKYVALIMRADNKGEGGTLALMALAQRALNRRSGAVLLLGMAGAALFYGDGVITPAISVLGAVEGLRDAPGVSPELGGLVLPIAGAILVALFLVQSRGTARIARAFGPITAAWFLILGGLGLYHIFDSPSVLRGLLPHYGVLFLLDNGFVGFVILGSVFLAVTGAEALYADMGHFGKAPIQAGWLALVLPALVLNYLGQGAMVLAHPEMRENPFFGMVPTLVYWPVLLMATAASVIASQAVITGAFSMTQQAVQLGLLPRIDIRRTSETQAGQIYVPQVNTFLMIGVILLLVTFQTSSNLAAAYGIAVTGSMFVDTLLFFVIIRHLWKKPLWLAILAAAGFGALDLVFISSNMLKLPQGAWLPLVAGALMVVVMWTWHTGTRILSEKTRKDSVALTELTEMLQARPPHRASGAAVFLTSDPDVAPVALMHNLKHNKVLHERNVILTVITAQTPRVRDEDRIRIEPVNDDFRKLTISYGFMESPNIPKALALCRQQGLKFDIMATSFFLGRRSVVASASSGMPLWQDKLFIFLMRNAANPTDFFKIPPGRVVELGTQVTV</sequence>
<evidence type="ECO:0000256" key="10">
    <source>
        <dbReference type="ARBA" id="ARBA00022989"/>
    </source>
</evidence>
<gene>
    <name evidence="16" type="primary">trkD</name>
    <name evidence="13" type="synonym">kup</name>
    <name evidence="16" type="ORF">HYN04_13165</name>
</gene>
<reference evidence="17" key="1">
    <citation type="submission" date="2018-05" db="EMBL/GenBank/DDBJ databases">
        <title>Genome sequencing of Phenylobacterium sp. HYN0004.</title>
        <authorList>
            <person name="Yi H."/>
            <person name="Baek C."/>
        </authorList>
    </citation>
    <scope>NUCLEOTIDE SEQUENCE [LARGE SCALE GENOMIC DNA]</scope>
    <source>
        <strain evidence="17">HYN0004</strain>
    </source>
</reference>
<feature type="transmembrane region" description="Helical" evidence="13">
    <location>
        <begin position="356"/>
        <end position="376"/>
    </location>
</feature>
<evidence type="ECO:0000256" key="11">
    <source>
        <dbReference type="ARBA" id="ARBA00023065"/>
    </source>
</evidence>
<feature type="transmembrane region" description="Helical" evidence="13">
    <location>
        <begin position="158"/>
        <end position="176"/>
    </location>
</feature>
<evidence type="ECO:0000256" key="4">
    <source>
        <dbReference type="ARBA" id="ARBA00022475"/>
    </source>
</evidence>
<comment type="subcellular location">
    <subcellularLocation>
        <location evidence="13">Cell membrane</location>
        <topology evidence="13">Multi-pass membrane protein</topology>
    </subcellularLocation>
    <subcellularLocation>
        <location evidence="1">Membrane</location>
        <topology evidence="1">Multi-pass membrane protein</topology>
    </subcellularLocation>
</comment>
<dbReference type="KEGG" id="phb:HYN04_13165"/>
<keyword evidence="5" id="KW-0997">Cell inner membrane</keyword>
<proteinExistence type="inferred from homology"/>